<evidence type="ECO:0008006" key="3">
    <source>
        <dbReference type="Google" id="ProtNLM"/>
    </source>
</evidence>
<dbReference type="AlphaFoldDB" id="A0A0G0UIR9"/>
<gene>
    <name evidence="1" type="ORF">UU38_C0004G0050</name>
</gene>
<accession>A0A0G0UIR9</accession>
<dbReference type="Gene3D" id="3.30.160.100">
    <property type="entry name" value="Ribosome hibernation promotion factor-like"/>
    <property type="match status" value="1"/>
</dbReference>
<proteinExistence type="predicted"/>
<evidence type="ECO:0000313" key="2">
    <source>
        <dbReference type="Proteomes" id="UP000033918"/>
    </source>
</evidence>
<reference evidence="1 2" key="1">
    <citation type="journal article" date="2015" name="Nature">
        <title>rRNA introns, odd ribosomes, and small enigmatic genomes across a large radiation of phyla.</title>
        <authorList>
            <person name="Brown C.T."/>
            <person name="Hug L.A."/>
            <person name="Thomas B.C."/>
            <person name="Sharon I."/>
            <person name="Castelle C.J."/>
            <person name="Singh A."/>
            <person name="Wilkins M.J."/>
            <person name="Williams K.H."/>
            <person name="Banfield J.F."/>
        </authorList>
    </citation>
    <scope>NUCLEOTIDE SEQUENCE [LARGE SCALE GENOMIC DNA]</scope>
</reference>
<dbReference type="Proteomes" id="UP000033918">
    <property type="component" value="Unassembled WGS sequence"/>
</dbReference>
<protein>
    <recommendedName>
        <fullName evidence="3">Ribosomal subunit interface protein</fullName>
    </recommendedName>
</protein>
<dbReference type="EMBL" id="LCAK01000004">
    <property type="protein sequence ID" value="KKR88688.1"/>
    <property type="molecule type" value="Genomic_DNA"/>
</dbReference>
<organism evidence="1 2">
    <name type="scientific">Candidatus Wolfebacteria bacterium GW2011_GWB1_41_12</name>
    <dbReference type="NCBI Taxonomy" id="1619006"/>
    <lineage>
        <taxon>Bacteria</taxon>
        <taxon>Candidatus Wolfeibacteriota</taxon>
    </lineage>
</organism>
<dbReference type="InterPro" id="IPR003489">
    <property type="entry name" value="RHF/RaiA"/>
</dbReference>
<comment type="caution">
    <text evidence="1">The sequence shown here is derived from an EMBL/GenBank/DDBJ whole genome shotgun (WGS) entry which is preliminary data.</text>
</comment>
<dbReference type="InterPro" id="IPR036567">
    <property type="entry name" value="RHF-like"/>
</dbReference>
<dbReference type="SUPFAM" id="SSF69754">
    <property type="entry name" value="Ribosome binding protein Y (YfiA homologue)"/>
    <property type="match status" value="1"/>
</dbReference>
<evidence type="ECO:0000313" key="1">
    <source>
        <dbReference type="EMBL" id="KKR88688.1"/>
    </source>
</evidence>
<dbReference type="Pfam" id="PF02482">
    <property type="entry name" value="Ribosomal_S30AE"/>
    <property type="match status" value="1"/>
</dbReference>
<sequence>MNGIIINAKNIKLTPPLEVFINQKIGSVLKIIKDWPMEIKVEVSRPSKHHAKGYVFYAEANLKIGRTLLRAEAYHIDIRSAIVDVRNELKIQIKKFKEKRSDSERQPKK</sequence>
<name>A0A0G0UIR9_9BACT</name>